<feature type="domain" description="Acyltransferase 3" evidence="2">
    <location>
        <begin position="7"/>
        <end position="327"/>
    </location>
</feature>
<organism evidence="3 4">
    <name type="scientific">Candidatus Andeanibacterium colombiense</name>
    <dbReference type="NCBI Taxonomy" id="3121345"/>
    <lineage>
        <taxon>Bacteria</taxon>
        <taxon>Pseudomonadati</taxon>
        <taxon>Pseudomonadota</taxon>
        <taxon>Alphaproteobacteria</taxon>
        <taxon>Sphingomonadales</taxon>
        <taxon>Sphingomonadaceae</taxon>
        <taxon>Candidatus Andeanibacterium</taxon>
    </lineage>
</organism>
<keyword evidence="3" id="KW-0808">Transferase</keyword>
<dbReference type="InterPro" id="IPR050879">
    <property type="entry name" value="Acyltransferase_3"/>
</dbReference>
<dbReference type="GO" id="GO:0016747">
    <property type="term" value="F:acyltransferase activity, transferring groups other than amino-acyl groups"/>
    <property type="evidence" value="ECO:0007669"/>
    <property type="project" value="InterPro"/>
</dbReference>
<feature type="transmembrane region" description="Helical" evidence="1">
    <location>
        <begin position="241"/>
        <end position="261"/>
    </location>
</feature>
<keyword evidence="1" id="KW-0472">Membrane</keyword>
<dbReference type="PANTHER" id="PTHR23028:SF131">
    <property type="entry name" value="BLR2367 PROTEIN"/>
    <property type="match status" value="1"/>
</dbReference>
<dbReference type="InterPro" id="IPR002656">
    <property type="entry name" value="Acyl_transf_3_dom"/>
</dbReference>
<protein>
    <submittedName>
        <fullName evidence="3">Acyltransferase</fullName>
    </submittedName>
</protein>
<feature type="transmembrane region" description="Helical" evidence="1">
    <location>
        <begin position="7"/>
        <end position="25"/>
    </location>
</feature>
<feature type="transmembrane region" description="Helical" evidence="1">
    <location>
        <begin position="200"/>
        <end position="221"/>
    </location>
</feature>
<reference evidence="3" key="1">
    <citation type="submission" date="2023-03" db="EMBL/GenBank/DDBJ databases">
        <title>Andean soil-derived lignocellulolytic bacterial consortium as a source of novel taxa and putative plastic-active enzymes.</title>
        <authorList>
            <person name="Diaz-Garcia L."/>
            <person name="Chuvochina M."/>
            <person name="Feuerriegel G."/>
            <person name="Bunk B."/>
            <person name="Sproer C."/>
            <person name="Streit W.R."/>
            <person name="Rodriguez L.M."/>
            <person name="Overmann J."/>
            <person name="Jimenez D.J."/>
        </authorList>
    </citation>
    <scope>NUCLEOTIDE SEQUENCE</scope>
    <source>
        <strain evidence="3">MAG 26</strain>
    </source>
</reference>
<feature type="transmembrane region" description="Helical" evidence="1">
    <location>
        <begin position="311"/>
        <end position="330"/>
    </location>
</feature>
<feature type="transmembrane region" description="Helical" evidence="1">
    <location>
        <begin position="123"/>
        <end position="144"/>
    </location>
</feature>
<dbReference type="AlphaFoldDB" id="A0AAJ5X977"/>
<proteinExistence type="predicted"/>
<evidence type="ECO:0000256" key="1">
    <source>
        <dbReference type="SAM" id="Phobius"/>
    </source>
</evidence>
<dbReference type="KEGG" id="acob:P0Y56_07825"/>
<feature type="transmembrane region" description="Helical" evidence="1">
    <location>
        <begin position="176"/>
        <end position="193"/>
    </location>
</feature>
<dbReference type="PANTHER" id="PTHR23028">
    <property type="entry name" value="ACETYLTRANSFERASE"/>
    <property type="match status" value="1"/>
</dbReference>
<dbReference type="EMBL" id="CP119316">
    <property type="protein sequence ID" value="WEK48192.1"/>
    <property type="molecule type" value="Genomic_DNA"/>
</dbReference>
<gene>
    <name evidence="3" type="ORF">P0Y56_07825</name>
</gene>
<keyword evidence="1" id="KW-1133">Transmembrane helix</keyword>
<feature type="transmembrane region" description="Helical" evidence="1">
    <location>
        <begin position="282"/>
        <end position="305"/>
    </location>
</feature>
<dbReference type="GO" id="GO:0016020">
    <property type="term" value="C:membrane"/>
    <property type="evidence" value="ECO:0007669"/>
    <property type="project" value="TreeGrafter"/>
</dbReference>
<dbReference type="GO" id="GO:0000271">
    <property type="term" value="P:polysaccharide biosynthetic process"/>
    <property type="evidence" value="ECO:0007669"/>
    <property type="project" value="TreeGrafter"/>
</dbReference>
<evidence type="ECO:0000313" key="4">
    <source>
        <dbReference type="Proteomes" id="UP001218362"/>
    </source>
</evidence>
<feature type="transmembrane region" description="Helical" evidence="1">
    <location>
        <begin position="45"/>
        <end position="64"/>
    </location>
</feature>
<feature type="transmembrane region" description="Helical" evidence="1">
    <location>
        <begin position="85"/>
        <end position="103"/>
    </location>
</feature>
<evidence type="ECO:0000313" key="3">
    <source>
        <dbReference type="EMBL" id="WEK48192.1"/>
    </source>
</evidence>
<dbReference type="Proteomes" id="UP001218362">
    <property type="component" value="Chromosome"/>
</dbReference>
<keyword evidence="1" id="KW-0812">Transmembrane</keyword>
<accession>A0AAJ5X977</accession>
<keyword evidence="3" id="KW-0012">Acyltransferase</keyword>
<feature type="transmembrane region" description="Helical" evidence="1">
    <location>
        <begin position="151"/>
        <end position="170"/>
    </location>
</feature>
<dbReference type="Pfam" id="PF01757">
    <property type="entry name" value="Acyl_transf_3"/>
    <property type="match status" value="1"/>
</dbReference>
<sequence length="356" mass="38958">MAQKYRSIQVGRAFAALIVVLVHSFDVSRHFGPHGLDFPRSLSPGYAGVDLFFVISGFIICLVTDRPNVKPGPFLWRRAIRILPLYWLFTLLWFWLSGAIGHSTGPRGLMDSLLLAPLPTGPVLVVGWTLEQEFLFYFIVAALLTFRRLAWLPWVMAAISLAAAVWHVALPGVWDYRILCLYHVQFFFGVLLYKYRERIVGLSPALLIGGGALAFLAAGYAADHIYAGVPVATKPEGWSGLFRVTSFGLSSAMLLGGLLALERQAPAWFGSRAARFAVRLGDASYVLYLGHLILFGIVGSLIAAAGIAHGWAIPVHAATILATIGFALAFHHSVEQPFLDWAHRRRARLAPGAAQG</sequence>
<evidence type="ECO:0000259" key="2">
    <source>
        <dbReference type="Pfam" id="PF01757"/>
    </source>
</evidence>
<name>A0AAJ5X977_9SPHN</name>